<dbReference type="RefSeq" id="WP_209689059.1">
    <property type="nucleotide sequence ID" value="NZ_JAGIPM010000001.1"/>
</dbReference>
<comment type="caution">
    <text evidence="1">The sequence shown here is derived from an EMBL/GenBank/DDBJ whole genome shotgun (WGS) entry which is preliminary data.</text>
</comment>
<sequence length="73" mass="8042">MKLQTIKCATEEAVREHVRQRVQSTSLTTTAIELSDSKAGIGNLVKGLQSPSRKTLDSLKLEKMTVYVPKVAK</sequence>
<gene>
    <name evidence="1" type="ORF">J2W61_001446</name>
</gene>
<name>A0AAW8LR32_AGRTU</name>
<organism evidence="1 2">
    <name type="scientific">Agrobacterium tumefaciens</name>
    <dbReference type="NCBI Taxonomy" id="358"/>
    <lineage>
        <taxon>Bacteria</taxon>
        <taxon>Pseudomonadati</taxon>
        <taxon>Pseudomonadota</taxon>
        <taxon>Alphaproteobacteria</taxon>
        <taxon>Hyphomicrobiales</taxon>
        <taxon>Rhizobiaceae</taxon>
        <taxon>Rhizobium/Agrobacterium group</taxon>
        <taxon>Agrobacterium</taxon>
        <taxon>Agrobacterium tumefaciens complex</taxon>
    </lineage>
</organism>
<reference evidence="1" key="1">
    <citation type="submission" date="2023-07" db="EMBL/GenBank/DDBJ databases">
        <title>Sorghum-associated microbial communities from plants grown in Nebraska, USA.</title>
        <authorList>
            <person name="Schachtman D."/>
        </authorList>
    </citation>
    <scope>NUCLEOTIDE SEQUENCE</scope>
    <source>
        <strain evidence="1">1457</strain>
    </source>
</reference>
<accession>A0AAW8LR32</accession>
<protein>
    <recommendedName>
        <fullName evidence="3">Transcriptional regulator</fullName>
    </recommendedName>
</protein>
<evidence type="ECO:0008006" key="3">
    <source>
        <dbReference type="Google" id="ProtNLM"/>
    </source>
</evidence>
<dbReference type="Proteomes" id="UP001265315">
    <property type="component" value="Unassembled WGS sequence"/>
</dbReference>
<dbReference type="AlphaFoldDB" id="A0AAW8LR32"/>
<dbReference type="EMBL" id="JAVDSW010000001">
    <property type="protein sequence ID" value="MDR6701618.1"/>
    <property type="molecule type" value="Genomic_DNA"/>
</dbReference>
<evidence type="ECO:0000313" key="2">
    <source>
        <dbReference type="Proteomes" id="UP001265315"/>
    </source>
</evidence>
<proteinExistence type="predicted"/>
<evidence type="ECO:0000313" key="1">
    <source>
        <dbReference type="EMBL" id="MDR6701618.1"/>
    </source>
</evidence>